<name>A0A6I1MYA3_9CLOT</name>
<keyword evidence="1" id="KW-1133">Transmembrane helix</keyword>
<reference evidence="3 4" key="1">
    <citation type="submission" date="2019-10" db="EMBL/GenBank/DDBJ databases">
        <title>The Genome Sequence of Clostridium tarantellae Isolated from Fish Brain.</title>
        <authorList>
            <person name="Bano L."/>
            <person name="Kiel M."/>
            <person name="Sales G."/>
            <person name="Doxey A.C."/>
            <person name="Mansfield M.J."/>
            <person name="Schiavone M."/>
            <person name="Rossetto O."/>
            <person name="Pirazzini M."/>
            <person name="Dobrindt U."/>
            <person name="Montecucco C."/>
        </authorList>
    </citation>
    <scope>NUCLEOTIDE SEQUENCE [LARGE SCALE GENOMIC DNA]</scope>
    <source>
        <strain evidence="3 4">DSM 3997</strain>
    </source>
</reference>
<evidence type="ECO:0000313" key="3">
    <source>
        <dbReference type="EMBL" id="MPQ45109.1"/>
    </source>
</evidence>
<evidence type="ECO:0000313" key="4">
    <source>
        <dbReference type="Proteomes" id="UP000430345"/>
    </source>
</evidence>
<keyword evidence="1" id="KW-0812">Transmembrane</keyword>
<evidence type="ECO:0000256" key="1">
    <source>
        <dbReference type="SAM" id="Phobius"/>
    </source>
</evidence>
<sequence>MKKKYRLISKFILYVYLSVIFLNNLLLVNVQARPITKIVGQASVSLQKAKEWAKNNGATDEFIGLANIYWDLAPKHGGIDPAVAYAQSAYETGYGRFGGVIDATYHNPCGMKTEQGGADNDKNAHQRFDSWEDGISAHLDHIALYVGAKGYPKPKDQTKDPRHFNYLYGKSGDSVEKLGETWATTKVYGKKLASLVRQLQGKYLPSKIHINTNITELIKGNNQLIQGWALNDSAVEKVNIYIDNNFIGQANYGEDSPFVAQDYPEYSNSNKAGYTLRFDASKLSLGNHEIKVEIIGDDGIKYKKSVPVKVVEGKLPKTHINTNLKELKQEGNQVIQGWAINKSGVEAVNVYIDNKFIGKANYGEDSPFV</sequence>
<proteinExistence type="predicted"/>
<dbReference type="Gene3D" id="1.10.530.10">
    <property type="match status" value="1"/>
</dbReference>
<dbReference type="AlphaFoldDB" id="A0A6I1MYA3"/>
<comment type="caution">
    <text evidence="3">The sequence shown here is derived from an EMBL/GenBank/DDBJ whole genome shotgun (WGS) entry which is preliminary data.</text>
</comment>
<dbReference type="EMBL" id="WHJC01000442">
    <property type="protein sequence ID" value="MPQ45109.1"/>
    <property type="molecule type" value="Genomic_DNA"/>
</dbReference>
<accession>A0A6I1MYA3</accession>
<feature type="transmembrane region" description="Helical" evidence="1">
    <location>
        <begin position="12"/>
        <end position="30"/>
    </location>
</feature>
<protein>
    <recommendedName>
        <fullName evidence="2">Mannosyl-glycoprotein endo-beta-N-acetylglucosamidase-like domain-containing protein</fullName>
    </recommendedName>
</protein>
<dbReference type="Proteomes" id="UP000430345">
    <property type="component" value="Unassembled WGS sequence"/>
</dbReference>
<dbReference type="GO" id="GO:0004040">
    <property type="term" value="F:amidase activity"/>
    <property type="evidence" value="ECO:0007669"/>
    <property type="project" value="InterPro"/>
</dbReference>
<feature type="domain" description="Mannosyl-glycoprotein endo-beta-N-acetylglucosamidase-like" evidence="2">
    <location>
        <begin position="75"/>
        <end position="200"/>
    </location>
</feature>
<dbReference type="Pfam" id="PF01832">
    <property type="entry name" value="Glucosaminidase"/>
    <property type="match status" value="1"/>
</dbReference>
<keyword evidence="4" id="KW-1185">Reference proteome</keyword>
<organism evidence="3 4">
    <name type="scientific">Clostridium tarantellae</name>
    <dbReference type="NCBI Taxonomy" id="39493"/>
    <lineage>
        <taxon>Bacteria</taxon>
        <taxon>Bacillati</taxon>
        <taxon>Bacillota</taxon>
        <taxon>Clostridia</taxon>
        <taxon>Eubacteriales</taxon>
        <taxon>Clostridiaceae</taxon>
        <taxon>Clostridium</taxon>
    </lineage>
</organism>
<dbReference type="RefSeq" id="WP_207707470.1">
    <property type="nucleotide sequence ID" value="NZ_WHJC01000442.1"/>
</dbReference>
<evidence type="ECO:0000259" key="2">
    <source>
        <dbReference type="Pfam" id="PF01832"/>
    </source>
</evidence>
<feature type="non-terminal residue" evidence="3">
    <location>
        <position position="369"/>
    </location>
</feature>
<dbReference type="Pfam" id="PF17957">
    <property type="entry name" value="Big_7"/>
    <property type="match status" value="1"/>
</dbReference>
<keyword evidence="1" id="KW-0472">Membrane</keyword>
<dbReference type="InterPro" id="IPR002901">
    <property type="entry name" value="MGlyc_endo_b_GlcNAc-like_dom"/>
</dbReference>
<gene>
    <name evidence="3" type="ORF">GBZ86_15400</name>
</gene>